<organism evidence="11 12">
    <name type="scientific">Centaurea solstitialis</name>
    <name type="common">yellow star-thistle</name>
    <dbReference type="NCBI Taxonomy" id="347529"/>
    <lineage>
        <taxon>Eukaryota</taxon>
        <taxon>Viridiplantae</taxon>
        <taxon>Streptophyta</taxon>
        <taxon>Embryophyta</taxon>
        <taxon>Tracheophyta</taxon>
        <taxon>Spermatophyta</taxon>
        <taxon>Magnoliopsida</taxon>
        <taxon>eudicotyledons</taxon>
        <taxon>Gunneridae</taxon>
        <taxon>Pentapetalae</taxon>
        <taxon>asterids</taxon>
        <taxon>campanulids</taxon>
        <taxon>Asterales</taxon>
        <taxon>Asteraceae</taxon>
        <taxon>Carduoideae</taxon>
        <taxon>Cardueae</taxon>
        <taxon>Centaureinae</taxon>
        <taxon>Centaurea</taxon>
    </lineage>
</organism>
<comment type="subcellular location">
    <subcellularLocation>
        <location evidence="2">Nucleus</location>
    </subcellularLocation>
</comment>
<evidence type="ECO:0000256" key="2">
    <source>
        <dbReference type="ARBA" id="ARBA00004123"/>
    </source>
</evidence>
<dbReference type="GO" id="GO:0004518">
    <property type="term" value="F:nuclease activity"/>
    <property type="evidence" value="ECO:0007669"/>
    <property type="project" value="UniProtKB-KW"/>
</dbReference>
<dbReference type="InterPro" id="IPR045249">
    <property type="entry name" value="HARBI1-like"/>
</dbReference>
<dbReference type="GO" id="GO:0016787">
    <property type="term" value="F:hydrolase activity"/>
    <property type="evidence" value="ECO:0007669"/>
    <property type="project" value="UniProtKB-KW"/>
</dbReference>
<reference evidence="11" key="1">
    <citation type="submission" date="2023-03" db="EMBL/GenBank/DDBJ databases">
        <title>Chromosome-scale reference genome and RAD-based genetic map of yellow starthistle (Centaurea solstitialis) reveal putative structural variation and QTLs associated with invader traits.</title>
        <authorList>
            <person name="Reatini B."/>
            <person name="Cang F.A."/>
            <person name="Jiang Q."/>
            <person name="Mckibben M.T.W."/>
            <person name="Barker M.S."/>
            <person name="Rieseberg L.H."/>
            <person name="Dlugosch K.M."/>
        </authorList>
    </citation>
    <scope>NUCLEOTIDE SEQUENCE</scope>
    <source>
        <strain evidence="11">CAN-66</strain>
        <tissue evidence="11">Leaf</tissue>
    </source>
</reference>
<evidence type="ECO:0000256" key="1">
    <source>
        <dbReference type="ARBA" id="ARBA00001968"/>
    </source>
</evidence>
<keyword evidence="6" id="KW-0378">Hydrolase</keyword>
<keyword evidence="12" id="KW-1185">Reference proteome</keyword>
<evidence type="ECO:0000256" key="5">
    <source>
        <dbReference type="ARBA" id="ARBA00022723"/>
    </source>
</evidence>
<feature type="transmembrane region" description="Helical" evidence="9">
    <location>
        <begin position="108"/>
        <end position="129"/>
    </location>
</feature>
<evidence type="ECO:0000256" key="4">
    <source>
        <dbReference type="ARBA" id="ARBA00022722"/>
    </source>
</evidence>
<evidence type="ECO:0000256" key="7">
    <source>
        <dbReference type="ARBA" id="ARBA00023242"/>
    </source>
</evidence>
<dbReference type="GO" id="GO:0046872">
    <property type="term" value="F:metal ion binding"/>
    <property type="evidence" value="ECO:0007669"/>
    <property type="project" value="UniProtKB-KW"/>
</dbReference>
<feature type="compositionally biased region" description="Basic residues" evidence="8">
    <location>
        <begin position="1"/>
        <end position="11"/>
    </location>
</feature>
<keyword evidence="4" id="KW-0540">Nuclease</keyword>
<comment type="cofactor">
    <cofactor evidence="1">
        <name>a divalent metal cation</name>
        <dbReference type="ChEBI" id="CHEBI:60240"/>
    </cofactor>
</comment>
<comment type="caution">
    <text evidence="11">The sequence shown here is derived from an EMBL/GenBank/DDBJ whole genome shotgun (WGS) entry which is preliminary data.</text>
</comment>
<evidence type="ECO:0000313" key="11">
    <source>
        <dbReference type="EMBL" id="KAJ9540042.1"/>
    </source>
</evidence>
<sequence length="447" mass="50291">MGPIRRFKPRRKVEQPGDTTLQTPSLSPPPFSDWWNDFSSSKNGFDPSTPNSCGFLLSESVWSNAAVNLYNPLAHEFKSWISLFTVSGRKKKEEIFTMRAIWTKRDSAAMIFMCLIVFVHPLCCFLGSLSEIPESESFESMFKMSMKTFDYITSLVKEDMMAKASGFNDLSGHPLGLYDMVAVALRRLGSGESLSIVGDSLDLNQTTVAQITKLFTDAIGTRAACHLRWPSTEAEMEDVKRKIETISGIPNCCGAIETTHILMCLPAADRVSNVWRDRENNQSMTLQAIVDADLRFNGPKREVSAGNEIEEFIIGGSGFPLLPWLITPYQGDKLCDPEAKFNRIMMETQKVGQKAFAKLKENWKIIKKVMWRPDKDRLPKIILACCMLHNILIDMEDEVQEGIDFSGHADLNYRPAFCRADDDQNGLILREKLCFYLSGIEEGNSSG</sequence>
<keyword evidence="9" id="KW-0812">Transmembrane</keyword>
<evidence type="ECO:0000313" key="12">
    <source>
        <dbReference type="Proteomes" id="UP001172457"/>
    </source>
</evidence>
<keyword evidence="7" id="KW-0539">Nucleus</keyword>
<evidence type="ECO:0000256" key="3">
    <source>
        <dbReference type="ARBA" id="ARBA00006958"/>
    </source>
</evidence>
<evidence type="ECO:0000259" key="10">
    <source>
        <dbReference type="Pfam" id="PF13359"/>
    </source>
</evidence>
<keyword evidence="5" id="KW-0479">Metal-binding</keyword>
<name>A0AA38SVL9_9ASTR</name>
<dbReference type="InterPro" id="IPR027806">
    <property type="entry name" value="HARBI1_dom"/>
</dbReference>
<dbReference type="EMBL" id="JARYMX010000007">
    <property type="protein sequence ID" value="KAJ9540042.1"/>
    <property type="molecule type" value="Genomic_DNA"/>
</dbReference>
<protein>
    <recommendedName>
        <fullName evidence="10">DDE Tnp4 domain-containing protein</fullName>
    </recommendedName>
</protein>
<dbReference type="AlphaFoldDB" id="A0AA38SVL9"/>
<accession>A0AA38SVL9</accession>
<dbReference type="GO" id="GO:0005634">
    <property type="term" value="C:nucleus"/>
    <property type="evidence" value="ECO:0007669"/>
    <property type="project" value="UniProtKB-SubCell"/>
</dbReference>
<feature type="domain" description="DDE Tnp4" evidence="10">
    <location>
        <begin position="310"/>
        <end position="390"/>
    </location>
</feature>
<feature type="region of interest" description="Disordered" evidence="8">
    <location>
        <begin position="1"/>
        <end position="30"/>
    </location>
</feature>
<evidence type="ECO:0000256" key="9">
    <source>
        <dbReference type="SAM" id="Phobius"/>
    </source>
</evidence>
<gene>
    <name evidence="11" type="ORF">OSB04_026548</name>
</gene>
<dbReference type="PANTHER" id="PTHR22930:SF291">
    <property type="entry name" value="EXPRESSED PROTEIN"/>
    <property type="match status" value="1"/>
</dbReference>
<dbReference type="Pfam" id="PF13359">
    <property type="entry name" value="DDE_Tnp_4"/>
    <property type="match status" value="1"/>
</dbReference>
<evidence type="ECO:0000256" key="6">
    <source>
        <dbReference type="ARBA" id="ARBA00022801"/>
    </source>
</evidence>
<dbReference type="PANTHER" id="PTHR22930">
    <property type="match status" value="1"/>
</dbReference>
<keyword evidence="9" id="KW-1133">Transmembrane helix</keyword>
<dbReference type="Proteomes" id="UP001172457">
    <property type="component" value="Chromosome 7"/>
</dbReference>
<proteinExistence type="inferred from homology"/>
<keyword evidence="9" id="KW-0472">Membrane</keyword>
<comment type="similarity">
    <text evidence="3">Belongs to the HARBI1 family.</text>
</comment>
<evidence type="ECO:0000256" key="8">
    <source>
        <dbReference type="SAM" id="MobiDB-lite"/>
    </source>
</evidence>